<dbReference type="OrthoDB" id="20101at2"/>
<dbReference type="EMBL" id="CP001734">
    <property type="protein sequence ID" value="ACV68116.1"/>
    <property type="molecule type" value="Genomic_DNA"/>
</dbReference>
<dbReference type="PANTHER" id="PTHR43156:SF2">
    <property type="entry name" value="STAGE II SPORULATION PROTEIN E"/>
    <property type="match status" value="1"/>
</dbReference>
<feature type="domain" description="Response regulatory" evidence="4">
    <location>
        <begin position="3"/>
        <end position="116"/>
    </location>
</feature>
<keyword evidence="2" id="KW-0597">Phosphoprotein</keyword>
<evidence type="ECO:0000256" key="1">
    <source>
        <dbReference type="ARBA" id="ARBA00022801"/>
    </source>
</evidence>
<gene>
    <name evidence="5" type="ordered locus">Dret_0825</name>
</gene>
<dbReference type="Gene3D" id="3.60.40.10">
    <property type="entry name" value="PPM-type phosphatase domain"/>
    <property type="match status" value="1"/>
</dbReference>
<dbReference type="KEGG" id="drt:Dret_0825"/>
<dbReference type="SUPFAM" id="SSF81606">
    <property type="entry name" value="PP2C-like"/>
    <property type="match status" value="1"/>
</dbReference>
<protein>
    <submittedName>
        <fullName evidence="5">Response regulator receiver modulated serine phosphatase</fullName>
    </submittedName>
</protein>
<keyword evidence="1" id="KW-0378">Hydrolase</keyword>
<dbReference type="Pfam" id="PF07228">
    <property type="entry name" value="SpoIIE"/>
    <property type="match status" value="1"/>
</dbReference>
<dbReference type="SMART" id="SM00448">
    <property type="entry name" value="REC"/>
    <property type="match status" value="2"/>
</dbReference>
<dbReference type="SMART" id="SM00331">
    <property type="entry name" value="PP2C_SIG"/>
    <property type="match status" value="1"/>
</dbReference>
<dbReference type="HOGENOM" id="CLU_000445_43_7_7"/>
<reference evidence="5 6" key="2">
    <citation type="journal article" date="2010" name="Stand. Genomic Sci.">
        <title>Complete genome sequence of Desulfohalobium retbaense type strain (HR(100)).</title>
        <authorList>
            <person name="Spring S."/>
            <person name="Nolan M."/>
            <person name="Lapidus A."/>
            <person name="Glavina Del Rio T."/>
            <person name="Copeland A."/>
            <person name="Tice H."/>
            <person name="Cheng J.F."/>
            <person name="Lucas S."/>
            <person name="Land M."/>
            <person name="Chen F."/>
            <person name="Bruce D."/>
            <person name="Goodwin L."/>
            <person name="Pitluck S."/>
            <person name="Ivanova N."/>
            <person name="Mavromatis K."/>
            <person name="Mikhailova N."/>
            <person name="Pati A."/>
            <person name="Chen A."/>
            <person name="Palaniappan K."/>
            <person name="Hauser L."/>
            <person name="Chang Y.J."/>
            <person name="Jeffries C.D."/>
            <person name="Munk C."/>
            <person name="Kiss H."/>
            <person name="Chain P."/>
            <person name="Han C."/>
            <person name="Brettin T."/>
            <person name="Detter J.C."/>
            <person name="Schuler E."/>
            <person name="Goker M."/>
            <person name="Rohde M."/>
            <person name="Bristow J."/>
            <person name="Eisen J.A."/>
            <person name="Markowitz V."/>
            <person name="Hugenholtz P."/>
            <person name="Kyrpides N.C."/>
            <person name="Klenk H.P."/>
        </authorList>
    </citation>
    <scope>NUCLEOTIDE SEQUENCE [LARGE SCALE GENOMIC DNA]</scope>
    <source>
        <strain evidence="5 6">DSM 5692</strain>
    </source>
</reference>
<dbReference type="Pfam" id="PF00072">
    <property type="entry name" value="Response_reg"/>
    <property type="match status" value="2"/>
</dbReference>
<evidence type="ECO:0000313" key="5">
    <source>
        <dbReference type="EMBL" id="ACV68116.1"/>
    </source>
</evidence>
<feature type="modified residue" description="4-aspartylphosphate" evidence="2">
    <location>
        <position position="53"/>
    </location>
</feature>
<dbReference type="PROSITE" id="PS50110">
    <property type="entry name" value="RESPONSE_REGULATORY"/>
    <property type="match status" value="2"/>
</dbReference>
<dbReference type="SUPFAM" id="SSF52172">
    <property type="entry name" value="CheY-like"/>
    <property type="match status" value="2"/>
</dbReference>
<dbReference type="InterPro" id="IPR001932">
    <property type="entry name" value="PPM-type_phosphatase-like_dom"/>
</dbReference>
<dbReference type="eggNOG" id="COG0745">
    <property type="taxonomic scope" value="Bacteria"/>
</dbReference>
<dbReference type="Proteomes" id="UP000001052">
    <property type="component" value="Chromosome"/>
</dbReference>
<accession>C8X119</accession>
<dbReference type="STRING" id="485915.Dret_0825"/>
<proteinExistence type="predicted"/>
<dbReference type="eggNOG" id="COG2208">
    <property type="taxonomic scope" value="Bacteria"/>
</dbReference>
<evidence type="ECO:0000313" key="6">
    <source>
        <dbReference type="Proteomes" id="UP000001052"/>
    </source>
</evidence>
<keyword evidence="6" id="KW-1185">Reference proteome</keyword>
<dbReference type="InterPro" id="IPR052016">
    <property type="entry name" value="Bact_Sigma-Reg"/>
</dbReference>
<dbReference type="PANTHER" id="PTHR43156">
    <property type="entry name" value="STAGE II SPORULATION PROTEIN E-RELATED"/>
    <property type="match status" value="1"/>
</dbReference>
<evidence type="ECO:0000256" key="3">
    <source>
        <dbReference type="SAM" id="Coils"/>
    </source>
</evidence>
<evidence type="ECO:0000256" key="2">
    <source>
        <dbReference type="PROSITE-ProRule" id="PRU00169"/>
    </source>
</evidence>
<dbReference type="GO" id="GO:0000160">
    <property type="term" value="P:phosphorelay signal transduction system"/>
    <property type="evidence" value="ECO:0007669"/>
    <property type="project" value="InterPro"/>
</dbReference>
<feature type="coiled-coil region" evidence="3">
    <location>
        <begin position="247"/>
        <end position="277"/>
    </location>
</feature>
<keyword evidence="3" id="KW-0175">Coiled coil</keyword>
<name>C8X119_DESRD</name>
<dbReference type="InterPro" id="IPR036457">
    <property type="entry name" value="PPM-type-like_dom_sf"/>
</dbReference>
<organism evidence="5 6">
    <name type="scientific">Desulfohalobium retbaense (strain ATCC 49708 / DSM 5692 / JCM 16813 / HR100)</name>
    <dbReference type="NCBI Taxonomy" id="485915"/>
    <lineage>
        <taxon>Bacteria</taxon>
        <taxon>Pseudomonadati</taxon>
        <taxon>Thermodesulfobacteriota</taxon>
        <taxon>Desulfovibrionia</taxon>
        <taxon>Desulfovibrionales</taxon>
        <taxon>Desulfohalobiaceae</taxon>
        <taxon>Desulfohalobium</taxon>
    </lineage>
</organism>
<feature type="domain" description="Response regulatory" evidence="4">
    <location>
        <begin position="124"/>
        <end position="241"/>
    </location>
</feature>
<dbReference type="InterPro" id="IPR001789">
    <property type="entry name" value="Sig_transdc_resp-reg_receiver"/>
</dbReference>
<dbReference type="AlphaFoldDB" id="C8X119"/>
<comment type="caution">
    <text evidence="2">Lacks conserved residue(s) required for the propagation of feature annotation.</text>
</comment>
<dbReference type="InterPro" id="IPR011006">
    <property type="entry name" value="CheY-like_superfamily"/>
</dbReference>
<sequence>MKHILLVIAENGLATTLQEALQDHFGGEVHVAESLQTARTALQWCSYSLVLTDLRLPDAPHGECIDALLQTGVPIIVLTSDLSSEGRQELLDKGIVDYIFKDEPQVISDVIQAIERTDKNRETAILVVDANPESLASITLCLQRYLFAVQGATTGTQALQLFDARTDVKVVIVEADLPDMDGMALCSRLRKRKARNELAIIGVSAAQEGSLSARFLKKGANDFLTKPFQREELYARLLQNLDTLEVIAKKEQLLRTIQKMNQRMQRDLEAAAEVQQRLLPYSLPEIPGIKTNWYFQPCEQLAGDALGVFKIDAEHLGLYVLDVSGHGVPAALLAVSAVQTLQLHATSPESSSGSCNSILHTPQQVMELLDREFPLERFDKFLTIVYGVLNTNSGCLQYSVAGHPPPFLVHRDGYTEVLDTGGSFVGLGGAIPFESRTVCLQPGDKVVFYSDGVTEMVNENGEEYGLQRLKQMLETHGRDSVDECIETVRRSLDEFGRRRVPRDDISLLCVGRAVLGASSKASGSLR</sequence>
<dbReference type="GO" id="GO:0016791">
    <property type="term" value="F:phosphatase activity"/>
    <property type="evidence" value="ECO:0007669"/>
    <property type="project" value="TreeGrafter"/>
</dbReference>
<dbReference type="Gene3D" id="3.40.50.2300">
    <property type="match status" value="2"/>
</dbReference>
<evidence type="ECO:0000259" key="4">
    <source>
        <dbReference type="PROSITE" id="PS50110"/>
    </source>
</evidence>
<reference evidence="6" key="1">
    <citation type="submission" date="2009-09" db="EMBL/GenBank/DDBJ databases">
        <title>The complete chromosome of Desulfohalobium retbaense DSM 5692.</title>
        <authorList>
            <consortium name="US DOE Joint Genome Institute (JGI-PGF)"/>
            <person name="Lucas S."/>
            <person name="Copeland A."/>
            <person name="Lapidus A."/>
            <person name="Glavina del Rio T."/>
            <person name="Dalin E."/>
            <person name="Tice H."/>
            <person name="Bruce D."/>
            <person name="Goodwin L."/>
            <person name="Pitluck S."/>
            <person name="Kyrpides N."/>
            <person name="Mavromatis K."/>
            <person name="Ivanova N."/>
            <person name="Mikhailova N."/>
            <person name="Munk A.C."/>
            <person name="Brettin T."/>
            <person name="Detter J.C."/>
            <person name="Han C."/>
            <person name="Tapia R."/>
            <person name="Larimer F."/>
            <person name="Land M."/>
            <person name="Hauser L."/>
            <person name="Markowitz V."/>
            <person name="Cheng J.-F."/>
            <person name="Hugenholtz P."/>
            <person name="Woyke T."/>
            <person name="Wu D."/>
            <person name="Spring S."/>
            <person name="Klenk H.-P."/>
            <person name="Eisen J.A."/>
        </authorList>
    </citation>
    <scope>NUCLEOTIDE SEQUENCE [LARGE SCALE GENOMIC DNA]</scope>
    <source>
        <strain evidence="6">DSM 5692</strain>
    </source>
</reference>
<dbReference type="RefSeq" id="WP_015751274.1">
    <property type="nucleotide sequence ID" value="NC_013223.1"/>
</dbReference>